<dbReference type="EMBL" id="JAAABM010000022">
    <property type="protein sequence ID" value="KAF7671463.1"/>
    <property type="molecule type" value="Genomic_DNA"/>
</dbReference>
<evidence type="ECO:0000313" key="3">
    <source>
        <dbReference type="EMBL" id="KAF7671463.1"/>
    </source>
</evidence>
<protein>
    <submittedName>
        <fullName evidence="3">Uncharacterized protein</fullName>
    </submittedName>
</protein>
<dbReference type="AlphaFoldDB" id="A0A8H7AXK7"/>
<sequence>MSFILPGLRRGLMLSTPLILSTPLLVYQFRNAQPIRCDGPDPITKITNDLKSNYVTEARTPVITQSGAMNPKAVRQISMGSILGVIGGLGISVFSKPLAVLIGLGIFALQVRLLFHL</sequence>
<feature type="signal peptide" evidence="2">
    <location>
        <begin position="1"/>
        <end position="32"/>
    </location>
</feature>
<evidence type="ECO:0000256" key="2">
    <source>
        <dbReference type="SAM" id="SignalP"/>
    </source>
</evidence>
<feature type="transmembrane region" description="Helical" evidence="1">
    <location>
        <begin position="98"/>
        <end position="115"/>
    </location>
</feature>
<dbReference type="RefSeq" id="XP_038781835.1">
    <property type="nucleotide sequence ID" value="XM_038935585.1"/>
</dbReference>
<evidence type="ECO:0000313" key="4">
    <source>
        <dbReference type="Proteomes" id="UP000596902"/>
    </source>
</evidence>
<dbReference type="Proteomes" id="UP000596902">
    <property type="component" value="Unassembled WGS sequence"/>
</dbReference>
<feature type="transmembrane region" description="Helical" evidence="1">
    <location>
        <begin position="73"/>
        <end position="92"/>
    </location>
</feature>
<name>A0A8H7AXK7_9PLEO</name>
<accession>A0A8H7AXK7</accession>
<keyword evidence="1" id="KW-1133">Transmembrane helix</keyword>
<dbReference type="GeneID" id="62208763"/>
<keyword evidence="4" id="KW-1185">Reference proteome</keyword>
<keyword evidence="2" id="KW-0732">Signal</keyword>
<gene>
    <name evidence="3" type="ORF">GT037_010538</name>
</gene>
<comment type="caution">
    <text evidence="3">The sequence shown here is derived from an EMBL/GenBank/DDBJ whole genome shotgun (WGS) entry which is preliminary data.</text>
</comment>
<keyword evidence="1" id="KW-0472">Membrane</keyword>
<evidence type="ECO:0000256" key="1">
    <source>
        <dbReference type="SAM" id="Phobius"/>
    </source>
</evidence>
<reference evidence="3" key="1">
    <citation type="submission" date="2020-01" db="EMBL/GenBank/DDBJ databases">
        <authorList>
            <person name="Feng Z.H.Z."/>
        </authorList>
    </citation>
    <scope>NUCLEOTIDE SEQUENCE</scope>
    <source>
        <strain evidence="3">CBS107.38</strain>
    </source>
</reference>
<proteinExistence type="predicted"/>
<reference evidence="3" key="2">
    <citation type="submission" date="2020-08" db="EMBL/GenBank/DDBJ databases">
        <title>Draft Genome Sequence of Cumin Blight Pathogen Alternaria burnsii.</title>
        <authorList>
            <person name="Feng Z."/>
        </authorList>
    </citation>
    <scope>NUCLEOTIDE SEQUENCE</scope>
    <source>
        <strain evidence="3">CBS107.38</strain>
    </source>
</reference>
<feature type="chain" id="PRO_5034462862" evidence="2">
    <location>
        <begin position="33"/>
        <end position="117"/>
    </location>
</feature>
<organism evidence="3 4">
    <name type="scientific">Alternaria burnsii</name>
    <dbReference type="NCBI Taxonomy" id="1187904"/>
    <lineage>
        <taxon>Eukaryota</taxon>
        <taxon>Fungi</taxon>
        <taxon>Dikarya</taxon>
        <taxon>Ascomycota</taxon>
        <taxon>Pezizomycotina</taxon>
        <taxon>Dothideomycetes</taxon>
        <taxon>Pleosporomycetidae</taxon>
        <taxon>Pleosporales</taxon>
        <taxon>Pleosporineae</taxon>
        <taxon>Pleosporaceae</taxon>
        <taxon>Alternaria</taxon>
        <taxon>Alternaria sect. Alternaria</taxon>
    </lineage>
</organism>
<keyword evidence="1" id="KW-0812">Transmembrane</keyword>